<evidence type="ECO:0000313" key="3">
    <source>
        <dbReference type="EMBL" id="WPB84543.1"/>
    </source>
</evidence>
<evidence type="ECO:0000256" key="2">
    <source>
        <dbReference type="SAM" id="SignalP"/>
    </source>
</evidence>
<gene>
    <name evidence="3" type="ORF">R9Z33_20900</name>
</gene>
<feature type="region of interest" description="Disordered" evidence="1">
    <location>
        <begin position="24"/>
        <end position="124"/>
    </location>
</feature>
<feature type="signal peptide" evidence="2">
    <location>
        <begin position="1"/>
        <end position="24"/>
    </location>
</feature>
<accession>A0ABZ0PFQ7</accession>
<dbReference type="RefSeq" id="WP_318648504.1">
    <property type="nucleotide sequence ID" value="NZ_CP137852.1"/>
</dbReference>
<protein>
    <submittedName>
        <fullName evidence="3">Uncharacterized protein</fullName>
    </submittedName>
</protein>
<feature type="chain" id="PRO_5045427433" evidence="2">
    <location>
        <begin position="25"/>
        <end position="188"/>
    </location>
</feature>
<reference evidence="3 4" key="1">
    <citation type="submission" date="2023-11" db="EMBL/GenBank/DDBJ databases">
        <title>Arctic aerobic anoxygenic photoheterotroph Sediminicoccus rosea KRV36 adapts its photosynthesis to long days of polar summer.</title>
        <authorList>
            <person name="Tomasch J."/>
            <person name="Kopejtka K."/>
            <person name="Bily T."/>
            <person name="Gardiner A.T."/>
            <person name="Gardian Z."/>
            <person name="Shivaramu S."/>
            <person name="Koblizek M."/>
            <person name="Engelhardt F."/>
            <person name="Kaftan D."/>
        </authorList>
    </citation>
    <scope>NUCLEOTIDE SEQUENCE [LARGE SCALE GENOMIC DNA]</scope>
    <source>
        <strain evidence="3 4">R-30</strain>
    </source>
</reference>
<feature type="compositionally biased region" description="Low complexity" evidence="1">
    <location>
        <begin position="24"/>
        <end position="78"/>
    </location>
</feature>
<proteinExistence type="predicted"/>
<dbReference type="EMBL" id="CP137852">
    <property type="protein sequence ID" value="WPB84543.1"/>
    <property type="molecule type" value="Genomic_DNA"/>
</dbReference>
<keyword evidence="2" id="KW-0732">Signal</keyword>
<evidence type="ECO:0000256" key="1">
    <source>
        <dbReference type="SAM" id="MobiDB-lite"/>
    </source>
</evidence>
<evidence type="ECO:0000313" key="4">
    <source>
        <dbReference type="Proteomes" id="UP001305521"/>
    </source>
</evidence>
<dbReference type="Proteomes" id="UP001305521">
    <property type="component" value="Chromosome"/>
</dbReference>
<organism evidence="3 4">
    <name type="scientific">Sediminicoccus rosea</name>
    <dbReference type="NCBI Taxonomy" id="1225128"/>
    <lineage>
        <taxon>Bacteria</taxon>
        <taxon>Pseudomonadati</taxon>
        <taxon>Pseudomonadota</taxon>
        <taxon>Alphaproteobacteria</taxon>
        <taxon>Acetobacterales</taxon>
        <taxon>Roseomonadaceae</taxon>
        <taxon>Sediminicoccus</taxon>
    </lineage>
</organism>
<name>A0ABZ0PFQ7_9PROT</name>
<sequence length="188" mass="19030">MRSFIGGLLGLCLGLALLPQDASARTDSRTSAQSSSTARTAAAASRPATPRPGVTRTTTASRSATAGRSTTASRGTATPQRQAALAPRGTTSGSSALRLRAGNSRQASAVPYARQPAATTTRGLRQTAVATCTTRNGRRTCAPAATRTASTRWTGGLAPAAFSQTGCPDGTIATMAIGHSDITRCVPL</sequence>
<keyword evidence="4" id="KW-1185">Reference proteome</keyword>